<reference evidence="2" key="2">
    <citation type="submission" date="2018-03" db="EMBL/GenBank/DDBJ databases">
        <title>The Triticum urartu genome reveals the dynamic nature of wheat genome evolution.</title>
        <authorList>
            <person name="Ling H."/>
            <person name="Ma B."/>
            <person name="Shi X."/>
            <person name="Liu H."/>
            <person name="Dong L."/>
            <person name="Sun H."/>
            <person name="Cao Y."/>
            <person name="Gao Q."/>
            <person name="Zheng S."/>
            <person name="Li Y."/>
            <person name="Yu Y."/>
            <person name="Du H."/>
            <person name="Qi M."/>
            <person name="Li Y."/>
            <person name="Yu H."/>
            <person name="Cui Y."/>
            <person name="Wang N."/>
            <person name="Chen C."/>
            <person name="Wu H."/>
            <person name="Zhao Y."/>
            <person name="Zhang J."/>
            <person name="Li Y."/>
            <person name="Zhou W."/>
            <person name="Zhang B."/>
            <person name="Hu W."/>
            <person name="Eijk M."/>
            <person name="Tang J."/>
            <person name="Witsenboer H."/>
            <person name="Zhao S."/>
            <person name="Li Z."/>
            <person name="Zhang A."/>
            <person name="Wang D."/>
            <person name="Liang C."/>
        </authorList>
    </citation>
    <scope>NUCLEOTIDE SEQUENCE [LARGE SCALE GENOMIC DNA]</scope>
    <source>
        <strain evidence="2">cv. G1812</strain>
    </source>
</reference>
<reference evidence="2" key="3">
    <citation type="submission" date="2022-06" db="UniProtKB">
        <authorList>
            <consortium name="EnsemblPlants"/>
        </authorList>
    </citation>
    <scope>IDENTIFICATION</scope>
</reference>
<dbReference type="EnsemblPlants" id="TuG1812G0500005176.01.T01">
    <property type="protein sequence ID" value="TuG1812G0500005176.01.T01"/>
    <property type="gene ID" value="TuG1812G0500005176.01"/>
</dbReference>
<protein>
    <submittedName>
        <fullName evidence="2">Uncharacterized protein</fullName>
    </submittedName>
</protein>
<dbReference type="Gramene" id="TuG1812G0500005176.01.T01">
    <property type="protein sequence ID" value="TuG1812G0500005176.01.T01"/>
    <property type="gene ID" value="TuG1812G0500005176.01"/>
</dbReference>
<evidence type="ECO:0000313" key="3">
    <source>
        <dbReference type="Proteomes" id="UP000015106"/>
    </source>
</evidence>
<organism evidence="2 3">
    <name type="scientific">Triticum urartu</name>
    <name type="common">Red wild einkorn</name>
    <name type="synonym">Crithodium urartu</name>
    <dbReference type="NCBI Taxonomy" id="4572"/>
    <lineage>
        <taxon>Eukaryota</taxon>
        <taxon>Viridiplantae</taxon>
        <taxon>Streptophyta</taxon>
        <taxon>Embryophyta</taxon>
        <taxon>Tracheophyta</taxon>
        <taxon>Spermatophyta</taxon>
        <taxon>Magnoliopsida</taxon>
        <taxon>Liliopsida</taxon>
        <taxon>Poales</taxon>
        <taxon>Poaceae</taxon>
        <taxon>BOP clade</taxon>
        <taxon>Pooideae</taxon>
        <taxon>Triticodae</taxon>
        <taxon>Triticeae</taxon>
        <taxon>Triticinae</taxon>
        <taxon>Triticum</taxon>
    </lineage>
</organism>
<dbReference type="Proteomes" id="UP000015106">
    <property type="component" value="Chromosome 5"/>
</dbReference>
<dbReference type="AlphaFoldDB" id="A0A8R7QLJ8"/>
<name>A0A8R7QLJ8_TRIUA</name>
<keyword evidence="3" id="KW-1185">Reference proteome</keyword>
<evidence type="ECO:0000313" key="2">
    <source>
        <dbReference type="EnsemblPlants" id="TuG1812G0500005176.01.T01"/>
    </source>
</evidence>
<reference evidence="3" key="1">
    <citation type="journal article" date="2013" name="Nature">
        <title>Draft genome of the wheat A-genome progenitor Triticum urartu.</title>
        <authorList>
            <person name="Ling H.Q."/>
            <person name="Zhao S."/>
            <person name="Liu D."/>
            <person name="Wang J."/>
            <person name="Sun H."/>
            <person name="Zhang C."/>
            <person name="Fan H."/>
            <person name="Li D."/>
            <person name="Dong L."/>
            <person name="Tao Y."/>
            <person name="Gao C."/>
            <person name="Wu H."/>
            <person name="Li Y."/>
            <person name="Cui Y."/>
            <person name="Guo X."/>
            <person name="Zheng S."/>
            <person name="Wang B."/>
            <person name="Yu K."/>
            <person name="Liang Q."/>
            <person name="Yang W."/>
            <person name="Lou X."/>
            <person name="Chen J."/>
            <person name="Feng M."/>
            <person name="Jian J."/>
            <person name="Zhang X."/>
            <person name="Luo G."/>
            <person name="Jiang Y."/>
            <person name="Liu J."/>
            <person name="Wang Z."/>
            <person name="Sha Y."/>
            <person name="Zhang B."/>
            <person name="Wu H."/>
            <person name="Tang D."/>
            <person name="Shen Q."/>
            <person name="Xue P."/>
            <person name="Zou S."/>
            <person name="Wang X."/>
            <person name="Liu X."/>
            <person name="Wang F."/>
            <person name="Yang Y."/>
            <person name="An X."/>
            <person name="Dong Z."/>
            <person name="Zhang K."/>
            <person name="Zhang X."/>
            <person name="Luo M.C."/>
            <person name="Dvorak J."/>
            <person name="Tong Y."/>
            <person name="Wang J."/>
            <person name="Yang H."/>
            <person name="Li Z."/>
            <person name="Wang D."/>
            <person name="Zhang A."/>
            <person name="Wang J."/>
        </authorList>
    </citation>
    <scope>NUCLEOTIDE SEQUENCE</scope>
    <source>
        <strain evidence="3">cv. G1812</strain>
    </source>
</reference>
<evidence type="ECO:0000256" key="1">
    <source>
        <dbReference type="SAM" id="MobiDB-lite"/>
    </source>
</evidence>
<accession>A0A8R7QLJ8</accession>
<proteinExistence type="predicted"/>
<sequence length="76" mass="8568">MEQLPTQSAESTGKENPEAPGWTRRLQIGRAPPDRGPCAGRVTHLEETIRRYADKQSDNVIKHTISPSRKILISCW</sequence>
<feature type="region of interest" description="Disordered" evidence="1">
    <location>
        <begin position="1"/>
        <end position="39"/>
    </location>
</feature>
<feature type="compositionally biased region" description="Polar residues" evidence="1">
    <location>
        <begin position="1"/>
        <end position="11"/>
    </location>
</feature>